<keyword evidence="2" id="KW-1185">Reference proteome</keyword>
<dbReference type="EMBL" id="OX459957">
    <property type="protein sequence ID" value="CAI9163110.1"/>
    <property type="molecule type" value="Genomic_DNA"/>
</dbReference>
<sequence length="110" mass="12000">MAGRPPQGILFPELRVWAATLSRSTSGLHSDAGITALSPADAILPKSADLTVSWYRSSFVVQNFLGLLGSVGQTGVPIKHCRALAEWHRRSVFSELHWCSPKKTTFPGLR</sequence>
<reference evidence="1" key="1">
    <citation type="submission" date="2023-04" db="EMBL/GenBank/DDBJ databases">
        <authorList>
            <consortium name="ELIXIR-Norway"/>
        </authorList>
    </citation>
    <scope>NUCLEOTIDE SEQUENCE [LARGE SCALE GENOMIC DNA]</scope>
</reference>
<name>A0ABN8YNG2_RANTA</name>
<evidence type="ECO:0000313" key="2">
    <source>
        <dbReference type="Proteomes" id="UP001176941"/>
    </source>
</evidence>
<proteinExistence type="predicted"/>
<accession>A0ABN8YNG2</accession>
<protein>
    <submittedName>
        <fullName evidence="1">Uncharacterized protein</fullName>
    </submittedName>
</protein>
<organism evidence="1 2">
    <name type="scientific">Rangifer tarandus platyrhynchus</name>
    <name type="common">Svalbard reindeer</name>
    <dbReference type="NCBI Taxonomy" id="3082113"/>
    <lineage>
        <taxon>Eukaryota</taxon>
        <taxon>Metazoa</taxon>
        <taxon>Chordata</taxon>
        <taxon>Craniata</taxon>
        <taxon>Vertebrata</taxon>
        <taxon>Euteleostomi</taxon>
        <taxon>Mammalia</taxon>
        <taxon>Eutheria</taxon>
        <taxon>Laurasiatheria</taxon>
        <taxon>Artiodactyla</taxon>
        <taxon>Ruminantia</taxon>
        <taxon>Pecora</taxon>
        <taxon>Cervidae</taxon>
        <taxon>Odocoileinae</taxon>
        <taxon>Rangifer</taxon>
    </lineage>
</organism>
<gene>
    <name evidence="1" type="ORF">MRATA1EN1_LOCUS12072</name>
</gene>
<evidence type="ECO:0000313" key="1">
    <source>
        <dbReference type="EMBL" id="CAI9163110.1"/>
    </source>
</evidence>
<dbReference type="Proteomes" id="UP001176941">
    <property type="component" value="Chromosome 21"/>
</dbReference>